<dbReference type="Proteomes" id="UP000814033">
    <property type="component" value="Unassembled WGS sequence"/>
</dbReference>
<evidence type="ECO:0000313" key="2">
    <source>
        <dbReference type="Proteomes" id="UP000814033"/>
    </source>
</evidence>
<dbReference type="EMBL" id="MU276032">
    <property type="protein sequence ID" value="KAI0043121.1"/>
    <property type="molecule type" value="Genomic_DNA"/>
</dbReference>
<name>A0ACB8RG15_9AGAM</name>
<accession>A0ACB8RG15</accession>
<proteinExistence type="predicted"/>
<reference evidence="1" key="2">
    <citation type="journal article" date="2022" name="New Phytol.">
        <title>Evolutionary transition to the ectomycorrhizal habit in the genomes of a hyperdiverse lineage of mushroom-forming fungi.</title>
        <authorList>
            <person name="Looney B."/>
            <person name="Miyauchi S."/>
            <person name="Morin E."/>
            <person name="Drula E."/>
            <person name="Courty P.E."/>
            <person name="Kohler A."/>
            <person name="Kuo A."/>
            <person name="LaButti K."/>
            <person name="Pangilinan J."/>
            <person name="Lipzen A."/>
            <person name="Riley R."/>
            <person name="Andreopoulos W."/>
            <person name="He G."/>
            <person name="Johnson J."/>
            <person name="Nolan M."/>
            <person name="Tritt A."/>
            <person name="Barry K.W."/>
            <person name="Grigoriev I.V."/>
            <person name="Nagy L.G."/>
            <person name="Hibbett D."/>
            <person name="Henrissat B."/>
            <person name="Matheny P.B."/>
            <person name="Labbe J."/>
            <person name="Martin F.M."/>
        </authorList>
    </citation>
    <scope>NUCLEOTIDE SEQUENCE</scope>
    <source>
        <strain evidence="1">FP105234-sp</strain>
    </source>
</reference>
<protein>
    <submittedName>
        <fullName evidence="1">Uncharacterized protein</fullName>
    </submittedName>
</protein>
<comment type="caution">
    <text evidence="1">The sequence shown here is derived from an EMBL/GenBank/DDBJ whole genome shotgun (WGS) entry which is preliminary data.</text>
</comment>
<gene>
    <name evidence="1" type="ORF">FA95DRAFT_442712</name>
</gene>
<reference evidence="1" key="1">
    <citation type="submission" date="2021-02" db="EMBL/GenBank/DDBJ databases">
        <authorList>
            <consortium name="DOE Joint Genome Institute"/>
            <person name="Ahrendt S."/>
            <person name="Looney B.P."/>
            <person name="Miyauchi S."/>
            <person name="Morin E."/>
            <person name="Drula E."/>
            <person name="Courty P.E."/>
            <person name="Chicoki N."/>
            <person name="Fauchery L."/>
            <person name="Kohler A."/>
            <person name="Kuo A."/>
            <person name="Labutti K."/>
            <person name="Pangilinan J."/>
            <person name="Lipzen A."/>
            <person name="Riley R."/>
            <person name="Andreopoulos W."/>
            <person name="He G."/>
            <person name="Johnson J."/>
            <person name="Barry K.W."/>
            <person name="Grigoriev I.V."/>
            <person name="Nagy L."/>
            <person name="Hibbett D."/>
            <person name="Henrissat B."/>
            <person name="Matheny P.B."/>
            <person name="Labbe J."/>
            <person name="Martin F."/>
        </authorList>
    </citation>
    <scope>NUCLEOTIDE SEQUENCE</scope>
    <source>
        <strain evidence="1">FP105234-sp</strain>
    </source>
</reference>
<keyword evidence="2" id="KW-1185">Reference proteome</keyword>
<sequence length="181" mass="20277">MCCVVRGPWAIGCLLFISLAFAALLTFFPMLYPFSVLLLEPNRRPFVPTTLTIIIDDRIARARASVTDSKLIICFSLVTSPLSCPLSTAGSYTLSNQPSRVFSSPSPNHPYAYFISSERLCVRGFRSVYKHLSRAVRIRLAVYHQEIVIWTSFRLGSRLKYSDDERNGVSACKVTCGELIT</sequence>
<organism evidence="1 2">
    <name type="scientific">Auriscalpium vulgare</name>
    <dbReference type="NCBI Taxonomy" id="40419"/>
    <lineage>
        <taxon>Eukaryota</taxon>
        <taxon>Fungi</taxon>
        <taxon>Dikarya</taxon>
        <taxon>Basidiomycota</taxon>
        <taxon>Agaricomycotina</taxon>
        <taxon>Agaricomycetes</taxon>
        <taxon>Russulales</taxon>
        <taxon>Auriscalpiaceae</taxon>
        <taxon>Auriscalpium</taxon>
    </lineage>
</organism>
<evidence type="ECO:0000313" key="1">
    <source>
        <dbReference type="EMBL" id="KAI0043121.1"/>
    </source>
</evidence>